<dbReference type="AlphaFoldDB" id="A0A1H6VY59"/>
<dbReference type="OrthoDB" id="5189092at2"/>
<feature type="compositionally biased region" description="Acidic residues" evidence="1">
    <location>
        <begin position="75"/>
        <end position="99"/>
    </location>
</feature>
<keyword evidence="2" id="KW-1133">Transmembrane helix</keyword>
<gene>
    <name evidence="3" type="ORF">SAMN05421637_0756</name>
</gene>
<organism evidence="3 4">
    <name type="scientific">Demequina mangrovi</name>
    <dbReference type="NCBI Taxonomy" id="1043493"/>
    <lineage>
        <taxon>Bacteria</taxon>
        <taxon>Bacillati</taxon>
        <taxon>Actinomycetota</taxon>
        <taxon>Actinomycetes</taxon>
        <taxon>Micrococcales</taxon>
        <taxon>Demequinaceae</taxon>
        <taxon>Demequina</taxon>
    </lineage>
</organism>
<keyword evidence="2" id="KW-0472">Membrane</keyword>
<evidence type="ECO:0000256" key="2">
    <source>
        <dbReference type="SAM" id="Phobius"/>
    </source>
</evidence>
<feature type="region of interest" description="Disordered" evidence="1">
    <location>
        <begin position="45"/>
        <end position="115"/>
    </location>
</feature>
<evidence type="ECO:0000256" key="1">
    <source>
        <dbReference type="SAM" id="MobiDB-lite"/>
    </source>
</evidence>
<keyword evidence="4" id="KW-1185">Reference proteome</keyword>
<feature type="transmembrane region" description="Helical" evidence="2">
    <location>
        <begin position="21"/>
        <end position="41"/>
    </location>
</feature>
<evidence type="ECO:0008006" key="5">
    <source>
        <dbReference type="Google" id="ProtNLM"/>
    </source>
</evidence>
<reference evidence="4" key="1">
    <citation type="submission" date="2016-10" db="EMBL/GenBank/DDBJ databases">
        <authorList>
            <person name="Varghese N."/>
        </authorList>
    </citation>
    <scope>NUCLEOTIDE SEQUENCE [LARGE SCALE GENOMIC DNA]</scope>
    <source>
        <strain evidence="4">DSM 24868</strain>
    </source>
</reference>
<feature type="compositionally biased region" description="Low complexity" evidence="1">
    <location>
        <begin position="45"/>
        <end position="63"/>
    </location>
</feature>
<accession>A0A1H6VY59</accession>
<sequence length="243" mass="25377">MKGFREPVGEHPAEVYWRRRIVLAVALVVLVLIGKLVWSAVASGVEPESSASSSPEPTVTASAESDAEATPRDDPEAEPETTDEAEAQADEAAIEEVSSEPEPSPEPSETTPVIGACGKDDIAVALGSKASIAAEAVTFDVTVTQTGDEPCLLDAAEGASALLVTSGSTRIWSSADCEATATLAGKEWLLASGKSKTFQVSWPRAWSSEGCGVPSTREPQPGTYWAELTFQGQTPDAIPFVLS</sequence>
<evidence type="ECO:0000313" key="3">
    <source>
        <dbReference type="EMBL" id="SEJ09543.1"/>
    </source>
</evidence>
<evidence type="ECO:0000313" key="4">
    <source>
        <dbReference type="Proteomes" id="UP000183315"/>
    </source>
</evidence>
<name>A0A1H6VY59_9MICO</name>
<keyword evidence="2" id="KW-0812">Transmembrane</keyword>
<dbReference type="EMBL" id="FNZI01000002">
    <property type="protein sequence ID" value="SEJ09543.1"/>
    <property type="molecule type" value="Genomic_DNA"/>
</dbReference>
<dbReference type="Proteomes" id="UP000183315">
    <property type="component" value="Unassembled WGS sequence"/>
</dbReference>
<proteinExistence type="predicted"/>
<dbReference type="STRING" id="1043493.SAMN05421637_0756"/>
<dbReference type="RefSeq" id="WP_143058895.1">
    <property type="nucleotide sequence ID" value="NZ_BBLU01000017.1"/>
</dbReference>
<protein>
    <recommendedName>
        <fullName evidence="5">DUF4232 domain-containing protein</fullName>
    </recommendedName>
</protein>
<dbReference type="eggNOG" id="ENOG5033J5T">
    <property type="taxonomic scope" value="Bacteria"/>
</dbReference>